<evidence type="ECO:0000313" key="2">
    <source>
        <dbReference type="EMBL" id="TWU33673.1"/>
    </source>
</evidence>
<proteinExistence type="predicted"/>
<accession>A0A5C6D951</accession>
<gene>
    <name evidence="2" type="ORF">Q31b_57300</name>
</gene>
<keyword evidence="3" id="KW-1185">Reference proteome</keyword>
<protein>
    <submittedName>
        <fullName evidence="2">Uncharacterized protein</fullName>
    </submittedName>
</protein>
<reference evidence="2 3" key="1">
    <citation type="submission" date="2019-02" db="EMBL/GenBank/DDBJ databases">
        <title>Deep-cultivation of Planctomycetes and their phenomic and genomic characterization uncovers novel biology.</title>
        <authorList>
            <person name="Wiegand S."/>
            <person name="Jogler M."/>
            <person name="Boedeker C."/>
            <person name="Pinto D."/>
            <person name="Vollmers J."/>
            <person name="Rivas-Marin E."/>
            <person name="Kohn T."/>
            <person name="Peeters S.H."/>
            <person name="Heuer A."/>
            <person name="Rast P."/>
            <person name="Oberbeckmann S."/>
            <person name="Bunk B."/>
            <person name="Jeske O."/>
            <person name="Meyerdierks A."/>
            <person name="Storesund J.E."/>
            <person name="Kallscheuer N."/>
            <person name="Luecker S."/>
            <person name="Lage O.M."/>
            <person name="Pohl T."/>
            <person name="Merkel B.J."/>
            <person name="Hornburger P."/>
            <person name="Mueller R.-W."/>
            <person name="Bruemmer F."/>
            <person name="Labrenz M."/>
            <person name="Spormann A.M."/>
            <person name="Op Den Camp H."/>
            <person name="Overmann J."/>
            <person name="Amann R."/>
            <person name="Jetten M.S.M."/>
            <person name="Mascher T."/>
            <person name="Medema M.H."/>
            <person name="Devos D.P."/>
            <person name="Kaster A.-K."/>
            <person name="Ovreas L."/>
            <person name="Rohde M."/>
            <person name="Galperin M.Y."/>
            <person name="Jogler C."/>
        </authorList>
    </citation>
    <scope>NUCLEOTIDE SEQUENCE [LARGE SCALE GENOMIC DNA]</scope>
    <source>
        <strain evidence="2 3">Q31b</strain>
    </source>
</reference>
<evidence type="ECO:0000313" key="3">
    <source>
        <dbReference type="Proteomes" id="UP000315471"/>
    </source>
</evidence>
<dbReference type="EMBL" id="SJPY01000013">
    <property type="protein sequence ID" value="TWU33673.1"/>
    <property type="molecule type" value="Genomic_DNA"/>
</dbReference>
<dbReference type="RefSeq" id="WP_146602776.1">
    <property type="nucleotide sequence ID" value="NZ_SJPY01000013.1"/>
</dbReference>
<comment type="caution">
    <text evidence="2">The sequence shown here is derived from an EMBL/GenBank/DDBJ whole genome shotgun (WGS) entry which is preliminary data.</text>
</comment>
<name>A0A5C6D951_9BACT</name>
<evidence type="ECO:0000256" key="1">
    <source>
        <dbReference type="SAM" id="MobiDB-lite"/>
    </source>
</evidence>
<sequence length="66" mass="6772">MFADDRSPATGGCPAEDDTKRGTSGVVRSRVGAASMEGRRSEEPATNGVRTGGPPRRPGVVSEADV</sequence>
<organism evidence="2 3">
    <name type="scientific">Novipirellula aureliae</name>
    <dbReference type="NCBI Taxonomy" id="2527966"/>
    <lineage>
        <taxon>Bacteria</taxon>
        <taxon>Pseudomonadati</taxon>
        <taxon>Planctomycetota</taxon>
        <taxon>Planctomycetia</taxon>
        <taxon>Pirellulales</taxon>
        <taxon>Pirellulaceae</taxon>
        <taxon>Novipirellula</taxon>
    </lineage>
</organism>
<feature type="region of interest" description="Disordered" evidence="1">
    <location>
        <begin position="1"/>
        <end position="66"/>
    </location>
</feature>
<feature type="compositionally biased region" description="Low complexity" evidence="1">
    <location>
        <begin position="48"/>
        <end position="66"/>
    </location>
</feature>
<dbReference type="Proteomes" id="UP000315471">
    <property type="component" value="Unassembled WGS sequence"/>
</dbReference>
<dbReference type="AlphaFoldDB" id="A0A5C6D951"/>